<accession>A0A1X7HSB8</accession>
<proteinExistence type="predicted"/>
<dbReference type="EMBL" id="FXAK01000010">
    <property type="protein sequence ID" value="SMF92088.1"/>
    <property type="molecule type" value="Genomic_DNA"/>
</dbReference>
<name>A0A1X7HSB8_9PROT</name>
<sequence>MIATDCDPETKTGPSRSGGACFVLRFPTGRQVMLRSSSARVEREAA</sequence>
<protein>
    <submittedName>
        <fullName evidence="1">Uncharacterized protein</fullName>
    </submittedName>
</protein>
<evidence type="ECO:0000313" key="2">
    <source>
        <dbReference type="Proteomes" id="UP000192936"/>
    </source>
</evidence>
<dbReference type="Proteomes" id="UP000192936">
    <property type="component" value="Unassembled WGS sequence"/>
</dbReference>
<organism evidence="1 2">
    <name type="scientific">Azospirillum oryzae</name>
    <dbReference type="NCBI Taxonomy" id="286727"/>
    <lineage>
        <taxon>Bacteria</taxon>
        <taxon>Pseudomonadati</taxon>
        <taxon>Pseudomonadota</taxon>
        <taxon>Alphaproteobacteria</taxon>
        <taxon>Rhodospirillales</taxon>
        <taxon>Azospirillaceae</taxon>
        <taxon>Azospirillum</taxon>
    </lineage>
</organism>
<gene>
    <name evidence="1" type="ORF">SAMN02982917_0480</name>
</gene>
<reference evidence="1 2" key="1">
    <citation type="submission" date="2017-04" db="EMBL/GenBank/DDBJ databases">
        <authorList>
            <person name="Afonso C.L."/>
            <person name="Miller P.J."/>
            <person name="Scott M.A."/>
            <person name="Spackman E."/>
            <person name="Goraichik I."/>
            <person name="Dimitrov K.M."/>
            <person name="Suarez D.L."/>
            <person name="Swayne D.E."/>
        </authorList>
    </citation>
    <scope>NUCLEOTIDE SEQUENCE [LARGE SCALE GENOMIC DNA]</scope>
    <source>
        <strain evidence="1 2">A2P</strain>
    </source>
</reference>
<evidence type="ECO:0000313" key="1">
    <source>
        <dbReference type="EMBL" id="SMF92088.1"/>
    </source>
</evidence>
<dbReference type="AlphaFoldDB" id="A0A1X7HSB8"/>